<reference evidence="1 2" key="1">
    <citation type="submission" date="2017-03" db="EMBL/GenBank/DDBJ databases">
        <title>Genome sequence of Lactobacillus kimchii KACC 12383.</title>
        <authorList>
            <person name="Chun J."/>
        </authorList>
    </citation>
    <scope>NUCLEOTIDE SEQUENCE [LARGE SCALE GENOMIC DNA]</scope>
    <source>
        <strain evidence="1 2">KACC 12383</strain>
    </source>
</reference>
<evidence type="ECO:0000313" key="1">
    <source>
        <dbReference type="EMBL" id="OWF32269.1"/>
    </source>
</evidence>
<organism evidence="1 2">
    <name type="scientific">Companilactobacillus kimchii</name>
    <dbReference type="NCBI Taxonomy" id="2801452"/>
    <lineage>
        <taxon>Bacteria</taxon>
        <taxon>Bacillati</taxon>
        <taxon>Bacillota</taxon>
        <taxon>Bacilli</taxon>
        <taxon>Lactobacillales</taxon>
        <taxon>Lactobacillaceae</taxon>
        <taxon>Companilactobacillus</taxon>
    </lineage>
</organism>
<name>A0A210P709_9LACO</name>
<evidence type="ECO:0000313" key="2">
    <source>
        <dbReference type="Proteomes" id="UP000196649"/>
    </source>
</evidence>
<gene>
    <name evidence="1" type="ORF">LKACC12383_02294</name>
</gene>
<accession>A0A210P709</accession>
<sequence length="178" mass="20510">MIFKNYNDFENETLWGVNIDMNRKKIALLTSLTIFGGTNIPFNNLVNNQSNNIIKAAQRKKSSKIESKYPDIMKKLDITSMQQYDSNILFMSIALKNFYVKDFHTDNSGKTTILLAPLITSNQYFVTSVKLDHKIKKNQRITIQGFLNGKTKISKKQNFNDKYLDKNAVSVLVDHISY</sequence>
<dbReference type="EMBL" id="MXAL01000011">
    <property type="protein sequence ID" value="OWF32269.1"/>
    <property type="molecule type" value="Genomic_DNA"/>
</dbReference>
<dbReference type="Proteomes" id="UP000196649">
    <property type="component" value="Unassembled WGS sequence"/>
</dbReference>
<comment type="caution">
    <text evidence="1">The sequence shown here is derived from an EMBL/GenBank/DDBJ whole genome shotgun (WGS) entry which is preliminary data.</text>
</comment>
<proteinExistence type="predicted"/>
<protein>
    <submittedName>
        <fullName evidence="1">Uncharacterized protein</fullName>
    </submittedName>
</protein>
<dbReference type="AlphaFoldDB" id="A0A210P709"/>